<dbReference type="InterPro" id="IPR051156">
    <property type="entry name" value="Mito/Outer_Membr_Metalloprot"/>
</dbReference>
<name>A0A2H0TRG5_9BACT</name>
<dbReference type="Proteomes" id="UP000230154">
    <property type="component" value="Unassembled WGS sequence"/>
</dbReference>
<evidence type="ECO:0000256" key="3">
    <source>
        <dbReference type="ARBA" id="ARBA00022723"/>
    </source>
</evidence>
<dbReference type="GO" id="GO:0004222">
    <property type="term" value="F:metalloendopeptidase activity"/>
    <property type="evidence" value="ECO:0007669"/>
    <property type="project" value="InterPro"/>
</dbReference>
<dbReference type="InterPro" id="IPR001915">
    <property type="entry name" value="Peptidase_M48"/>
</dbReference>
<keyword evidence="4" id="KW-0378">Hydrolase</keyword>
<keyword evidence="3" id="KW-0479">Metal-binding</keyword>
<gene>
    <name evidence="8" type="ORF">COU35_01045</name>
</gene>
<accession>A0A2H0TRG5</accession>
<dbReference type="PANTHER" id="PTHR22726">
    <property type="entry name" value="METALLOENDOPEPTIDASE OMA1"/>
    <property type="match status" value="1"/>
</dbReference>
<evidence type="ECO:0000313" key="9">
    <source>
        <dbReference type="Proteomes" id="UP000230154"/>
    </source>
</evidence>
<evidence type="ECO:0000256" key="6">
    <source>
        <dbReference type="ARBA" id="ARBA00023049"/>
    </source>
</evidence>
<dbReference type="Pfam" id="PF01435">
    <property type="entry name" value="Peptidase_M48"/>
    <property type="match status" value="2"/>
</dbReference>
<sequence length="749" mass="84575">MSVGFSEAQRESTKEYARRQRGDIWFPMRDIKQALFRTHTDNKEAWLLAEALAGGNTSILPESVVGEDENGRPAVKIDSIAQRGMKPFQALREIKGAVALFEALDRDKTLAGEDSVEVRRFVAERKKVSERVREEVVEHLHTFVDYEYELANETSGHSFESVEAFEAYTEIQDMCQRVTESLFRAAGMNAYRPKVHLTRSLQQNAFVWSEKPDVGMKEYITDAPSTQNPQELPIYIHYGLVSHLPNEDALAAVLGHEFSHLLQPTFVGNTKPDERQRLEYDADATGMRLADSAGYNPRAMIDLFKGLVEQGGSSFFSKFGWGGSHPDTRRRVVELEKLYHDSDQLFPNATKELTPYPQKVHEAFPIIAGQQREKESRRAKLRTGYQADVSTLLDEVRNTEPIPEIFLSADAFHHVHTVVQIALERELVDQELAHGTLRYRDAVLKAMSTFTLGLKLKDHPHEGPPYQWSINLPDSTEFIVKDRKSLNVDEVLGIPKAEDWCAKKTGTAPFERPEHYVEKLQTEYKQVLTNLGMTTEPRADSIEDWLDAENQDVAPFWELIESRYLKAGETFDRGERLSIIKQFLASFVHGGTTAMFSLVRSRNLSKTIETYEVDIPEPGKLQAAPLGLRAQKKQETKTVKGEIEMSEKEEQFFLKFNYSDRPKPGFDIWEKRDDHTPFMVQNLSAAIRQKTIETYGAVLRVDGGAEVPDTILEYLLSGLLSGGGGQECGSGSVNPFFLSSTCGVGTKVV</sequence>
<evidence type="ECO:0000256" key="4">
    <source>
        <dbReference type="ARBA" id="ARBA00022801"/>
    </source>
</evidence>
<dbReference type="GO" id="GO:0051603">
    <property type="term" value="P:proteolysis involved in protein catabolic process"/>
    <property type="evidence" value="ECO:0007669"/>
    <property type="project" value="TreeGrafter"/>
</dbReference>
<keyword evidence="6" id="KW-0482">Metalloprotease</keyword>
<reference evidence="9" key="1">
    <citation type="submission" date="2017-09" db="EMBL/GenBank/DDBJ databases">
        <title>Depth-based differentiation of microbial function through sediment-hosted aquifers and enrichment of novel symbionts in the deep terrestrial subsurface.</title>
        <authorList>
            <person name="Probst A.J."/>
            <person name="Ladd B."/>
            <person name="Jarett J.K."/>
            <person name="Geller-Mcgrath D.E."/>
            <person name="Sieber C.M.K."/>
            <person name="Emerson J.B."/>
            <person name="Anantharaman K."/>
            <person name="Thomas B.C."/>
            <person name="Malmstrom R."/>
            <person name="Stieglmeier M."/>
            <person name="Klingl A."/>
            <person name="Woyke T."/>
            <person name="Ryan C.M."/>
            <person name="Banfield J.F."/>
        </authorList>
    </citation>
    <scope>NUCLEOTIDE SEQUENCE [LARGE SCALE GENOMIC DNA]</scope>
</reference>
<dbReference type="GO" id="GO:0016020">
    <property type="term" value="C:membrane"/>
    <property type="evidence" value="ECO:0007669"/>
    <property type="project" value="TreeGrafter"/>
</dbReference>
<keyword evidence="5" id="KW-0862">Zinc</keyword>
<dbReference type="GO" id="GO:0046872">
    <property type="term" value="F:metal ion binding"/>
    <property type="evidence" value="ECO:0007669"/>
    <property type="project" value="UniProtKB-KW"/>
</dbReference>
<feature type="domain" description="Peptidase M48" evidence="7">
    <location>
        <begin position="176"/>
        <end position="263"/>
    </location>
</feature>
<comment type="cofactor">
    <cofactor evidence="1">
        <name>Zn(2+)</name>
        <dbReference type="ChEBI" id="CHEBI:29105"/>
    </cofactor>
</comment>
<dbReference type="Gene3D" id="3.30.2010.10">
    <property type="entry name" value="Metalloproteases ('zincins'), catalytic domain"/>
    <property type="match status" value="1"/>
</dbReference>
<dbReference type="AlphaFoldDB" id="A0A2H0TRG5"/>
<evidence type="ECO:0000256" key="1">
    <source>
        <dbReference type="ARBA" id="ARBA00001947"/>
    </source>
</evidence>
<evidence type="ECO:0000256" key="2">
    <source>
        <dbReference type="ARBA" id="ARBA00022670"/>
    </source>
</evidence>
<protein>
    <recommendedName>
        <fullName evidence="7">Peptidase M48 domain-containing protein</fullName>
    </recommendedName>
</protein>
<proteinExistence type="predicted"/>
<dbReference type="PANTHER" id="PTHR22726:SF1">
    <property type="entry name" value="METALLOENDOPEPTIDASE OMA1, MITOCHONDRIAL"/>
    <property type="match status" value="1"/>
</dbReference>
<feature type="domain" description="Peptidase M48" evidence="7">
    <location>
        <begin position="278"/>
        <end position="337"/>
    </location>
</feature>
<dbReference type="CDD" id="cd07324">
    <property type="entry name" value="M48C_Oma1-like"/>
    <property type="match status" value="1"/>
</dbReference>
<organism evidence="8 9">
    <name type="scientific">Candidatus Magasanikbacteria bacterium CG10_big_fil_rev_8_21_14_0_10_47_10</name>
    <dbReference type="NCBI Taxonomy" id="1974652"/>
    <lineage>
        <taxon>Bacteria</taxon>
        <taxon>Candidatus Magasanikiibacteriota</taxon>
    </lineage>
</organism>
<comment type="caution">
    <text evidence="8">The sequence shown here is derived from an EMBL/GenBank/DDBJ whole genome shotgun (WGS) entry which is preliminary data.</text>
</comment>
<keyword evidence="2" id="KW-0645">Protease</keyword>
<evidence type="ECO:0000313" key="8">
    <source>
        <dbReference type="EMBL" id="PIR74738.1"/>
    </source>
</evidence>
<evidence type="ECO:0000259" key="7">
    <source>
        <dbReference type="Pfam" id="PF01435"/>
    </source>
</evidence>
<dbReference type="EMBL" id="PFCB01000009">
    <property type="protein sequence ID" value="PIR74738.1"/>
    <property type="molecule type" value="Genomic_DNA"/>
</dbReference>
<evidence type="ECO:0000256" key="5">
    <source>
        <dbReference type="ARBA" id="ARBA00022833"/>
    </source>
</evidence>